<evidence type="ECO:0000256" key="1">
    <source>
        <dbReference type="ARBA" id="ARBA00001974"/>
    </source>
</evidence>
<organism evidence="8 9">
    <name type="scientific">Shewanella surugensis</name>
    <dbReference type="NCBI Taxonomy" id="212020"/>
    <lineage>
        <taxon>Bacteria</taxon>
        <taxon>Pseudomonadati</taxon>
        <taxon>Pseudomonadota</taxon>
        <taxon>Gammaproteobacteria</taxon>
        <taxon>Alteromonadales</taxon>
        <taxon>Shewanellaceae</taxon>
        <taxon>Shewanella</taxon>
    </lineage>
</organism>
<reference evidence="8 9" key="1">
    <citation type="submission" date="2022-01" db="EMBL/GenBank/DDBJ databases">
        <title>Whole genome-based taxonomy of the Shewanellaceae.</title>
        <authorList>
            <person name="Martin-Rodriguez A.J."/>
        </authorList>
    </citation>
    <scope>NUCLEOTIDE SEQUENCE [LARGE SCALE GENOMIC DNA]</scope>
    <source>
        <strain evidence="8 9">DSM 17177</strain>
    </source>
</reference>
<dbReference type="PANTHER" id="PTHR42802">
    <property type="entry name" value="MONOOXYGENASE"/>
    <property type="match status" value="1"/>
</dbReference>
<proteinExistence type="inferred from homology"/>
<dbReference type="Proteomes" id="UP001203423">
    <property type="component" value="Unassembled WGS sequence"/>
</dbReference>
<gene>
    <name evidence="8" type="ORF">L2764_13240</name>
</gene>
<evidence type="ECO:0000256" key="7">
    <source>
        <dbReference type="ARBA" id="ARBA00023002"/>
    </source>
</evidence>
<evidence type="ECO:0000313" key="9">
    <source>
        <dbReference type="Proteomes" id="UP001203423"/>
    </source>
</evidence>
<evidence type="ECO:0000256" key="2">
    <source>
        <dbReference type="ARBA" id="ARBA00004924"/>
    </source>
</evidence>
<evidence type="ECO:0000256" key="3">
    <source>
        <dbReference type="ARBA" id="ARBA00007588"/>
    </source>
</evidence>
<keyword evidence="6" id="KW-0521">NADP</keyword>
<keyword evidence="7" id="KW-0560">Oxidoreductase</keyword>
<evidence type="ECO:0000256" key="4">
    <source>
        <dbReference type="ARBA" id="ARBA00022630"/>
    </source>
</evidence>
<comment type="caution">
    <text evidence="8">The sequence shown here is derived from an EMBL/GenBank/DDBJ whole genome shotgun (WGS) entry which is preliminary data.</text>
</comment>
<dbReference type="SUPFAM" id="SSF51905">
    <property type="entry name" value="FAD/NAD(P)-binding domain"/>
    <property type="match status" value="2"/>
</dbReference>
<keyword evidence="8" id="KW-0503">Monooxygenase</keyword>
<evidence type="ECO:0000256" key="5">
    <source>
        <dbReference type="ARBA" id="ARBA00022827"/>
    </source>
</evidence>
<dbReference type="GO" id="GO:0004497">
    <property type="term" value="F:monooxygenase activity"/>
    <property type="evidence" value="ECO:0007669"/>
    <property type="project" value="UniProtKB-KW"/>
</dbReference>
<dbReference type="InterPro" id="IPR036188">
    <property type="entry name" value="FAD/NAD-bd_sf"/>
</dbReference>
<dbReference type="Pfam" id="PF13434">
    <property type="entry name" value="Lys_Orn_oxgnase"/>
    <property type="match status" value="1"/>
</dbReference>
<keyword evidence="4" id="KW-0285">Flavoprotein</keyword>
<dbReference type="PANTHER" id="PTHR42802:SF1">
    <property type="entry name" value="L-ORNITHINE N(5)-MONOOXYGENASE"/>
    <property type="match status" value="1"/>
</dbReference>
<comment type="cofactor">
    <cofactor evidence="1">
        <name>FAD</name>
        <dbReference type="ChEBI" id="CHEBI:57692"/>
    </cofactor>
</comment>
<evidence type="ECO:0000256" key="6">
    <source>
        <dbReference type="ARBA" id="ARBA00022857"/>
    </source>
</evidence>
<accession>A0ABT0LCJ0</accession>
<comment type="similarity">
    <text evidence="3">Belongs to the lysine N(6)-hydroxylase/L-ornithine N(5)-oxygenase family.</text>
</comment>
<sequence length="458" mass="52534">MMHDPIYDFIAIGLGPFNLGLACLSEPIDDLTGIFLDKNEAFDWHPGMMIEGSHLQTPFMADLVTLADPTNPLSFLNYIKKQGRMYSFYIKESFFLMRQEYNQYCQWATQELSNVRFNTCVNKVTYDEGEQLYLIEANKTKTQEVIRYKTKKLVLGTGPVPFIPDSCDGVMHVASHSSTYMDDKARLQQQKSITIVGSGQSAAEIFYDLLQDIDTFGYQLNWVTRAPRYYPLEYSKLTLEMTSPEYVDYFHDLPAKNRDDLMKNQKHLYKGINSCLINEIYDLLYIKRLSGEVNVNMLTNANLIAAQMDESNQHIKLQFHQEEQDKTYQLLTQGLVLSTGYAYRSPDFLEGITHRIKWDAHGRFDVNRNYSIDHDGKGIFVQNAEAHTHGFVTPDLGMAAYRNSYLLREITGVEHYQVETQIAFQQFDTPSSPVTPFKVLDAKHDSTASFTSIESALT</sequence>
<name>A0ABT0LCJ0_9GAMM</name>
<keyword evidence="9" id="KW-1185">Reference proteome</keyword>
<dbReference type="EMBL" id="JAKIKS010000048">
    <property type="protein sequence ID" value="MCL1125416.1"/>
    <property type="molecule type" value="Genomic_DNA"/>
</dbReference>
<keyword evidence="5" id="KW-0274">FAD</keyword>
<dbReference type="RefSeq" id="WP_248940731.1">
    <property type="nucleotide sequence ID" value="NZ_JAKIKS010000048.1"/>
</dbReference>
<protein>
    <submittedName>
        <fullName evidence="8">SidA/IucD/PvdA family monooxygenase</fullName>
    </submittedName>
</protein>
<dbReference type="Gene3D" id="3.50.50.60">
    <property type="entry name" value="FAD/NAD(P)-binding domain"/>
    <property type="match status" value="1"/>
</dbReference>
<evidence type="ECO:0000313" key="8">
    <source>
        <dbReference type="EMBL" id="MCL1125416.1"/>
    </source>
</evidence>
<dbReference type="InterPro" id="IPR025700">
    <property type="entry name" value="Lys/Orn_oxygenase"/>
</dbReference>
<comment type="pathway">
    <text evidence="2">Siderophore biosynthesis.</text>
</comment>